<proteinExistence type="predicted"/>
<sequence length="81" mass="8964">MLRQTIVIGLMLALLVGRATAASPEDAALEPTTQWRIDYGEERCSLLRQFGEVKDGVLLEIASFGSRTNFRFTLIGKPVPK</sequence>
<name>A0AAJ5X6A8_9SPHN</name>
<feature type="chain" id="PRO_5042605622" evidence="1">
    <location>
        <begin position="22"/>
        <end position="81"/>
    </location>
</feature>
<accession>A0AAJ5X6A8</accession>
<dbReference type="EMBL" id="CP119316">
    <property type="protein sequence ID" value="WEK46617.1"/>
    <property type="molecule type" value="Genomic_DNA"/>
</dbReference>
<keyword evidence="1" id="KW-0732">Signal</keyword>
<evidence type="ECO:0000256" key="1">
    <source>
        <dbReference type="SAM" id="SignalP"/>
    </source>
</evidence>
<dbReference type="KEGG" id="acob:P0Y56_16670"/>
<dbReference type="AlphaFoldDB" id="A0AAJ5X6A8"/>
<dbReference type="Proteomes" id="UP001218362">
    <property type="component" value="Chromosome"/>
</dbReference>
<gene>
    <name evidence="2" type="ORF">P0Y56_16670</name>
</gene>
<organism evidence="2 3">
    <name type="scientific">Candidatus Andeanibacterium colombiense</name>
    <dbReference type="NCBI Taxonomy" id="3121345"/>
    <lineage>
        <taxon>Bacteria</taxon>
        <taxon>Pseudomonadati</taxon>
        <taxon>Pseudomonadota</taxon>
        <taxon>Alphaproteobacteria</taxon>
        <taxon>Sphingomonadales</taxon>
        <taxon>Sphingomonadaceae</taxon>
        <taxon>Candidatus Andeanibacterium</taxon>
    </lineage>
</organism>
<feature type="signal peptide" evidence="1">
    <location>
        <begin position="1"/>
        <end position="21"/>
    </location>
</feature>
<protein>
    <submittedName>
        <fullName evidence="2">Uncharacterized protein</fullName>
    </submittedName>
</protein>
<evidence type="ECO:0000313" key="3">
    <source>
        <dbReference type="Proteomes" id="UP001218362"/>
    </source>
</evidence>
<evidence type="ECO:0000313" key="2">
    <source>
        <dbReference type="EMBL" id="WEK46617.1"/>
    </source>
</evidence>
<reference evidence="2" key="1">
    <citation type="submission" date="2023-03" db="EMBL/GenBank/DDBJ databases">
        <title>Andean soil-derived lignocellulolytic bacterial consortium as a source of novel taxa and putative plastic-active enzymes.</title>
        <authorList>
            <person name="Diaz-Garcia L."/>
            <person name="Chuvochina M."/>
            <person name="Feuerriegel G."/>
            <person name="Bunk B."/>
            <person name="Sproer C."/>
            <person name="Streit W.R."/>
            <person name="Rodriguez L.M."/>
            <person name="Overmann J."/>
            <person name="Jimenez D.J."/>
        </authorList>
    </citation>
    <scope>NUCLEOTIDE SEQUENCE</scope>
    <source>
        <strain evidence="2">MAG 26</strain>
    </source>
</reference>